<evidence type="ECO:0000259" key="2">
    <source>
        <dbReference type="Pfam" id="PF16669"/>
    </source>
</evidence>
<name>A0AAJ7UHH6_PETMA</name>
<dbReference type="AlphaFoldDB" id="A0AAJ7UHH6"/>
<dbReference type="InterPro" id="IPR032076">
    <property type="entry name" value="TTC5_OB"/>
</dbReference>
<feature type="compositionally biased region" description="Low complexity" evidence="1">
    <location>
        <begin position="323"/>
        <end position="332"/>
    </location>
</feature>
<feature type="domain" description="Tetratricopeptide repeat protein 5 OB fold" evidence="2">
    <location>
        <begin position="335"/>
        <end position="443"/>
    </location>
</feature>
<dbReference type="InterPro" id="IPR038645">
    <property type="entry name" value="TTC5_OB_sf"/>
</dbReference>
<dbReference type="InterPro" id="IPR019734">
    <property type="entry name" value="TPR_rpt"/>
</dbReference>
<protein>
    <submittedName>
        <fullName evidence="4">Tetratricopeptide repeat protein 5 isoform X1</fullName>
    </submittedName>
    <submittedName>
        <fullName evidence="5">Tetratricopeptide repeat protein 5 isoform X2</fullName>
    </submittedName>
</protein>
<dbReference type="SMART" id="SM00028">
    <property type="entry name" value="TPR"/>
    <property type="match status" value="2"/>
</dbReference>
<feature type="compositionally biased region" description="Gly residues" evidence="1">
    <location>
        <begin position="296"/>
        <end position="317"/>
    </location>
</feature>
<dbReference type="CTD" id="91875"/>
<organism evidence="3 4">
    <name type="scientific">Petromyzon marinus</name>
    <name type="common">Sea lamprey</name>
    <dbReference type="NCBI Taxonomy" id="7757"/>
    <lineage>
        <taxon>Eukaryota</taxon>
        <taxon>Metazoa</taxon>
        <taxon>Chordata</taxon>
        <taxon>Craniata</taxon>
        <taxon>Vertebrata</taxon>
        <taxon>Cyclostomata</taxon>
        <taxon>Hyperoartia</taxon>
        <taxon>Petromyzontiformes</taxon>
        <taxon>Petromyzontidae</taxon>
        <taxon>Petromyzon</taxon>
    </lineage>
</organism>
<evidence type="ECO:0000313" key="4">
    <source>
        <dbReference type="RefSeq" id="XP_032834902.1"/>
    </source>
</evidence>
<feature type="region of interest" description="Disordered" evidence="1">
    <location>
        <begin position="294"/>
        <end position="332"/>
    </location>
</feature>
<dbReference type="Gene3D" id="1.25.40.10">
    <property type="entry name" value="Tetratricopeptide repeat domain"/>
    <property type="match status" value="1"/>
</dbReference>
<dbReference type="Pfam" id="PF16669">
    <property type="entry name" value="TTC5_OB"/>
    <property type="match status" value="1"/>
</dbReference>
<evidence type="ECO:0000313" key="5">
    <source>
        <dbReference type="RefSeq" id="XP_032834904.1"/>
    </source>
</evidence>
<dbReference type="Proteomes" id="UP001318040">
    <property type="component" value="Chromosome 69"/>
</dbReference>
<dbReference type="RefSeq" id="XP_032834904.1">
    <property type="nucleotide sequence ID" value="XM_032979013.1"/>
</dbReference>
<gene>
    <name evidence="4 5" type="primary">TTC5</name>
</gene>
<keyword evidence="3" id="KW-1185">Reference proteome</keyword>
<reference evidence="4 5" key="1">
    <citation type="submission" date="2025-04" db="UniProtKB">
        <authorList>
            <consortium name="RefSeq"/>
        </authorList>
    </citation>
    <scope>IDENTIFICATION</scope>
    <source>
        <tissue evidence="4 5">Sperm</tissue>
    </source>
</reference>
<evidence type="ECO:0000313" key="3">
    <source>
        <dbReference type="Proteomes" id="UP001318040"/>
    </source>
</evidence>
<accession>A0AAJ7UHH6</accession>
<dbReference type="KEGG" id="pmrn:116957076"/>
<dbReference type="InterPro" id="IPR011990">
    <property type="entry name" value="TPR-like_helical_dom_sf"/>
</dbReference>
<evidence type="ECO:0000256" key="1">
    <source>
        <dbReference type="SAM" id="MobiDB-lite"/>
    </source>
</evidence>
<proteinExistence type="predicted"/>
<sequence>MQRATEEVEALYAFRDRYFEQHGLHEAGLKGSRVESRRTEALRLLAELEAECGDRAGFLALRGRALNVVPDYVAEAEEALARAVKLRPALVHAWNELGDVYWKKGDVAAATSCLEGALAHCRNKVSLRSLSMLLRQQPSSEQRRRQDPARLIMDSVAHAKDAVAMDTGDGTSWYILGNAYFSLFFVTAQDPRILQLSLNAYAQAEKVDTTAGSNADLHLNRATLLQYRELFAEALDGFARASALEPTWTEPAQRRSELLHFLRRLSALVASKGKVKAKKLQAFMKGLRDADLGPYAAGGGPQPTAGSGGGGGGGAEGPEGPRGRAAAAPAPLSPRSLAELSEGANAGAVLLGRVLFSVTTEHSLPFVFGLLDSQGSCCAVSVYNFVSGWGVLIGDSVAVPSPSLRTHHVHDGQEVLAFPCVRVSSPASLVVNGRQQGSSKQAAVTASYSRKFT</sequence>
<dbReference type="Gene3D" id="2.40.50.550">
    <property type="match status" value="1"/>
</dbReference>
<dbReference type="SUPFAM" id="SSF48452">
    <property type="entry name" value="TPR-like"/>
    <property type="match status" value="1"/>
</dbReference>
<dbReference type="RefSeq" id="XP_032834902.1">
    <property type="nucleotide sequence ID" value="XM_032979011.1"/>
</dbReference>